<keyword evidence="2" id="KW-0614">Plasmid</keyword>
<feature type="region of interest" description="Disordered" evidence="1">
    <location>
        <begin position="56"/>
        <end position="75"/>
    </location>
</feature>
<proteinExistence type="predicted"/>
<dbReference type="AlphaFoldDB" id="A0A1I9WJM7"/>
<evidence type="ECO:0000256" key="1">
    <source>
        <dbReference type="SAM" id="MobiDB-lite"/>
    </source>
</evidence>
<gene>
    <name evidence="2" type="primary">rep</name>
</gene>
<organism evidence="2">
    <name type="scientific">Pseudomonas fragi</name>
    <dbReference type="NCBI Taxonomy" id="296"/>
    <lineage>
        <taxon>Bacteria</taxon>
        <taxon>Pseudomonadati</taxon>
        <taxon>Pseudomonadota</taxon>
        <taxon>Gammaproteobacteria</taxon>
        <taxon>Pseudomonadales</taxon>
        <taxon>Pseudomonadaceae</taxon>
        <taxon>Pseudomonas</taxon>
    </lineage>
</organism>
<reference evidence="2" key="1">
    <citation type="submission" date="2016-06" db="EMBL/GenBank/DDBJ databases">
        <title>Pseudomonas fragi A22, a psychrophilic bacterium making igloo-like cell-wall, a novel to adapt environmental stresses.</title>
        <authorList>
            <person name="Sun Y."/>
            <person name="Zhai R."/>
            <person name="Jiang Y."/>
            <person name="Jiang Y."/>
            <person name="Shao W."/>
        </authorList>
    </citation>
    <scope>NUCLEOTIDE SEQUENCE</scope>
    <source>
        <strain evidence="2">A22</strain>
        <plasmid evidence="2">pPFM</plasmid>
    </source>
</reference>
<dbReference type="EMBL" id="KX353853">
    <property type="protein sequence ID" value="APA32346.1"/>
    <property type="molecule type" value="Genomic_DNA"/>
</dbReference>
<evidence type="ECO:0000313" key="2">
    <source>
        <dbReference type="EMBL" id="APA32346.1"/>
    </source>
</evidence>
<feature type="region of interest" description="Disordered" evidence="1">
    <location>
        <begin position="108"/>
        <end position="128"/>
    </location>
</feature>
<accession>A0A1I9WJM7</accession>
<dbReference type="RefSeq" id="WP_073515003.1">
    <property type="nucleotide sequence ID" value="NZ_CP064355.1"/>
</dbReference>
<sequence length="139" mass="15342">MAKLTIGRMAKLYGLHRSTLHEAVSKGRVTAGLDGKGQKVIDLSEMIRVYGEPQGITLHRPTLDPTPSPYTSPTPEIDALHPALHSLVEEVRLLRAEIQELQQSLRLIEHKPEPKPALPHNTKPGEAPTWANLLDALDN</sequence>
<dbReference type="GeneID" id="72390712"/>
<name>A0A1I9WJM7_PSEFR</name>
<protein>
    <submittedName>
        <fullName evidence="2">Replication protein</fullName>
    </submittedName>
</protein>
<geneLocation type="plasmid" evidence="2">
    <name>pPFM</name>
</geneLocation>